<comment type="caution">
    <text evidence="11">The sequence shown here is derived from an EMBL/GenBank/DDBJ whole genome shotgun (WGS) entry which is preliminary data.</text>
</comment>
<keyword evidence="12" id="KW-1185">Reference proteome</keyword>
<feature type="transmembrane region" description="Helical" evidence="9">
    <location>
        <begin position="199"/>
        <end position="220"/>
    </location>
</feature>
<evidence type="ECO:0000256" key="6">
    <source>
        <dbReference type="ARBA" id="ARBA00023136"/>
    </source>
</evidence>
<dbReference type="PANTHER" id="PTHR14009:SF1">
    <property type="entry name" value="MITOCHONDRIAL PROTON_CALCIUM EXCHANGER PROTEIN"/>
    <property type="match status" value="1"/>
</dbReference>
<sequence length="386" mass="42964">MIRSRACGHLANGYYFSPRPVLILTRRVQTQPTQDKPPKTPLPPPKDPRKQPLQLRPGPLKTLKDSPPKNAAPKQPPATPKDAPVTLPPNTPPLTRPTLTVKTVDPVSIRDLKEMTVRDIADAESHGILTPPPPGAGFAKSTLHKMIQIGKFYFRGVKLIYTRWGIARDIKARVAAGGAPLQRWEHSMMHTQSADVKRLVPFVIIALILEEVIPLIAMWAPGMLPTTCILPSQRERIQEKHTDKALEIVASHGDTLRALVRAAGDRGEIPFGGLSGSGLPKAICGLLRLSTRRLDLDLLRRRRIHHHLTFVQQDDALLLQEGLEGLSPLDLVQALNDRAIISRGLDHKQQIQQLTWWLKSIRENDTLARRIYLVCLMGSHGEIYGV</sequence>
<dbReference type="GO" id="GO:0043022">
    <property type="term" value="F:ribosome binding"/>
    <property type="evidence" value="ECO:0007669"/>
    <property type="project" value="InterPro"/>
</dbReference>
<dbReference type="PANTHER" id="PTHR14009">
    <property type="entry name" value="LEUCINE ZIPPER-EF-HAND CONTAINING TRANSMEMBRANE PROTEIN"/>
    <property type="match status" value="1"/>
</dbReference>
<keyword evidence="3" id="KW-0999">Mitochondrion inner membrane</keyword>
<name>A0AAD7KCH0_9AGAR</name>
<dbReference type="PROSITE" id="PS51758">
    <property type="entry name" value="LETM1_RBD"/>
    <property type="match status" value="1"/>
</dbReference>
<evidence type="ECO:0000256" key="3">
    <source>
        <dbReference type="ARBA" id="ARBA00022792"/>
    </source>
</evidence>
<evidence type="ECO:0000256" key="4">
    <source>
        <dbReference type="ARBA" id="ARBA00022989"/>
    </source>
</evidence>
<feature type="domain" description="Letm1 RBD" evidence="10">
    <location>
        <begin position="195"/>
        <end position="386"/>
    </location>
</feature>
<reference evidence="11" key="1">
    <citation type="submission" date="2023-03" db="EMBL/GenBank/DDBJ databases">
        <title>Massive genome expansion in bonnet fungi (Mycena s.s.) driven by repeated elements and novel gene families across ecological guilds.</title>
        <authorList>
            <consortium name="Lawrence Berkeley National Laboratory"/>
            <person name="Harder C.B."/>
            <person name="Miyauchi S."/>
            <person name="Viragh M."/>
            <person name="Kuo A."/>
            <person name="Thoen E."/>
            <person name="Andreopoulos B."/>
            <person name="Lu D."/>
            <person name="Skrede I."/>
            <person name="Drula E."/>
            <person name="Henrissat B."/>
            <person name="Morin E."/>
            <person name="Kohler A."/>
            <person name="Barry K."/>
            <person name="LaButti K."/>
            <person name="Morin E."/>
            <person name="Salamov A."/>
            <person name="Lipzen A."/>
            <person name="Mereny Z."/>
            <person name="Hegedus B."/>
            <person name="Baldrian P."/>
            <person name="Stursova M."/>
            <person name="Weitz H."/>
            <person name="Taylor A."/>
            <person name="Grigoriev I.V."/>
            <person name="Nagy L.G."/>
            <person name="Martin F."/>
            <person name="Kauserud H."/>
        </authorList>
    </citation>
    <scope>NUCLEOTIDE SEQUENCE</scope>
    <source>
        <strain evidence="11">CBHHK182m</strain>
    </source>
</reference>
<comment type="subcellular location">
    <subcellularLocation>
        <location evidence="1">Mitochondrion inner membrane</location>
        <topology evidence="1">Single-pass membrane protein</topology>
    </subcellularLocation>
</comment>
<dbReference type="AlphaFoldDB" id="A0AAD7KCH0"/>
<keyword evidence="2 9" id="KW-0812">Transmembrane</keyword>
<accession>A0AAD7KCH0</accession>
<keyword evidence="5 7" id="KW-0496">Mitochondrion</keyword>
<gene>
    <name evidence="11" type="ORF">B0H16DRAFT_1494836</name>
</gene>
<evidence type="ECO:0000256" key="9">
    <source>
        <dbReference type="SAM" id="Phobius"/>
    </source>
</evidence>
<dbReference type="InterPro" id="IPR033122">
    <property type="entry name" value="LETM1-like_RBD"/>
</dbReference>
<keyword evidence="4 9" id="KW-1133">Transmembrane helix</keyword>
<evidence type="ECO:0000256" key="2">
    <source>
        <dbReference type="ARBA" id="ARBA00022692"/>
    </source>
</evidence>
<evidence type="ECO:0000256" key="1">
    <source>
        <dbReference type="ARBA" id="ARBA00004434"/>
    </source>
</evidence>
<proteinExistence type="predicted"/>
<feature type="region of interest" description="Disordered" evidence="8">
    <location>
        <begin position="27"/>
        <end position="101"/>
    </location>
</feature>
<evidence type="ECO:0000313" key="12">
    <source>
        <dbReference type="Proteomes" id="UP001215598"/>
    </source>
</evidence>
<dbReference type="Proteomes" id="UP001215598">
    <property type="component" value="Unassembled WGS sequence"/>
</dbReference>
<dbReference type="Pfam" id="PF07766">
    <property type="entry name" value="LETM1_RBD"/>
    <property type="match status" value="1"/>
</dbReference>
<evidence type="ECO:0000313" key="11">
    <source>
        <dbReference type="EMBL" id="KAJ7782915.1"/>
    </source>
</evidence>
<keyword evidence="6 9" id="KW-0472">Membrane</keyword>
<feature type="compositionally biased region" description="Pro residues" evidence="8">
    <location>
        <begin position="86"/>
        <end position="95"/>
    </location>
</feature>
<evidence type="ECO:0000256" key="8">
    <source>
        <dbReference type="SAM" id="MobiDB-lite"/>
    </source>
</evidence>
<evidence type="ECO:0000256" key="5">
    <source>
        <dbReference type="ARBA" id="ARBA00023128"/>
    </source>
</evidence>
<dbReference type="EMBL" id="JARKIB010000003">
    <property type="protein sequence ID" value="KAJ7782915.1"/>
    <property type="molecule type" value="Genomic_DNA"/>
</dbReference>
<dbReference type="GO" id="GO:0030003">
    <property type="term" value="P:intracellular monoatomic cation homeostasis"/>
    <property type="evidence" value="ECO:0007669"/>
    <property type="project" value="TreeGrafter"/>
</dbReference>
<evidence type="ECO:0000256" key="7">
    <source>
        <dbReference type="PROSITE-ProRule" id="PRU01094"/>
    </source>
</evidence>
<protein>
    <recommendedName>
        <fullName evidence="10">Letm1 RBD domain-containing protein</fullName>
    </recommendedName>
</protein>
<dbReference type="InterPro" id="IPR044202">
    <property type="entry name" value="LETM1/MDM38-like"/>
</dbReference>
<organism evidence="11 12">
    <name type="scientific">Mycena metata</name>
    <dbReference type="NCBI Taxonomy" id="1033252"/>
    <lineage>
        <taxon>Eukaryota</taxon>
        <taxon>Fungi</taxon>
        <taxon>Dikarya</taxon>
        <taxon>Basidiomycota</taxon>
        <taxon>Agaricomycotina</taxon>
        <taxon>Agaricomycetes</taxon>
        <taxon>Agaricomycetidae</taxon>
        <taxon>Agaricales</taxon>
        <taxon>Marasmiineae</taxon>
        <taxon>Mycenaceae</taxon>
        <taxon>Mycena</taxon>
    </lineage>
</organism>
<dbReference type="GO" id="GO:0005743">
    <property type="term" value="C:mitochondrial inner membrane"/>
    <property type="evidence" value="ECO:0007669"/>
    <property type="project" value="UniProtKB-SubCell"/>
</dbReference>
<evidence type="ECO:0000259" key="10">
    <source>
        <dbReference type="PROSITE" id="PS51758"/>
    </source>
</evidence>